<protein>
    <submittedName>
        <fullName evidence="1">Uncharacterized protein</fullName>
    </submittedName>
</protein>
<dbReference type="Proteomes" id="UP000304203">
    <property type="component" value="Segment"/>
</dbReference>
<gene>
    <name evidence="1" type="ORF">Barba19A_gp062</name>
</gene>
<keyword evidence="2" id="KW-1185">Reference proteome</keyword>
<reference evidence="1 2" key="1">
    <citation type="submission" date="2019-03" db="EMBL/GenBank/DDBJ databases">
        <title>Genomic and seasonal variations among aquatic phages infecting the Baltic Sea Gammaproteobacteria Rheinheimera sp. bal341.</title>
        <authorList>
            <person name="Nilsson E."/>
            <person name="Li K."/>
            <person name="Fridlund J."/>
            <person name="Sulcius S."/>
            <person name="Bunse C."/>
            <person name="Karlsson C.M.G."/>
            <person name="Lindh M."/>
            <person name="Lundin D."/>
            <person name="Pinhassi J."/>
            <person name="Holmfeldt K."/>
        </authorList>
    </citation>
    <scope>NUCLEOTIDE SEQUENCE [LARGE SCALE GENOMIC DNA]</scope>
</reference>
<accession>A0A4P8N6C9</accession>
<evidence type="ECO:0000313" key="2">
    <source>
        <dbReference type="Proteomes" id="UP000304203"/>
    </source>
</evidence>
<evidence type="ECO:0000313" key="1">
    <source>
        <dbReference type="EMBL" id="QCQ61902.1"/>
    </source>
</evidence>
<organism evidence="1 2">
    <name type="scientific">Rheinheimera phage vB_RspM_Barba19A</name>
    <dbReference type="NCBI Taxonomy" id="2565658"/>
    <lineage>
        <taxon>Viruses</taxon>
        <taxon>Duplodnaviria</taxon>
        <taxon>Heunggongvirae</taxon>
        <taxon>Uroviricota</taxon>
        <taxon>Caudoviricetes</taxon>
        <taxon>Barbavirus</taxon>
        <taxon>Barbavirus barba19A</taxon>
    </lineage>
</organism>
<dbReference type="EMBL" id="MK719730">
    <property type="protein sequence ID" value="QCQ61902.1"/>
    <property type="molecule type" value="Genomic_DNA"/>
</dbReference>
<sequence length="139" mass="16403">MRAYFFQNFYLQGIHAGIQSQHTTAEMFVKYQHACPEREMLYDWAINHKTAVVLNGGMQKDLFEVISSLNTLPYPFAWFKEEQDALNMALTNVGVILPAKIYDAPKVEGHEWWDYLEKYYLTNNDVEFIRLLQSKRLMN</sequence>
<proteinExistence type="predicted"/>
<name>A0A4P8N6C9_9CAUD</name>